<proteinExistence type="predicted"/>
<dbReference type="Proteomes" id="UP000317572">
    <property type="component" value="Chromosome"/>
</dbReference>
<feature type="domain" description="Lysozyme inhibitor LprI-like N-terminal" evidence="1">
    <location>
        <begin position="46"/>
        <end position="135"/>
    </location>
</feature>
<sequence length="143" mass="15775">MKIKMLVTALVFAAAPALATAAQAATPNAEKDALMKYPYSAAYTQCMSKPDLNTPSMAACIETEFKLWDARLNKSYKEALKFKAAPKAWREAQRNWLKFKDSQCQALVAAPHGSGDALDAASCELNMTIERTLQLESDNWPRS</sequence>
<dbReference type="RefSeq" id="WP_041415033.1">
    <property type="nucleotide sequence ID" value="NZ_CAMIQN010000002.1"/>
</dbReference>
<dbReference type="InterPro" id="IPR009739">
    <property type="entry name" value="LprI-like_N"/>
</dbReference>
<organism evidence="2 3">
    <name type="scientific">Serratia liquefaciens</name>
    <dbReference type="NCBI Taxonomy" id="614"/>
    <lineage>
        <taxon>Bacteria</taxon>
        <taxon>Pseudomonadati</taxon>
        <taxon>Pseudomonadota</taxon>
        <taxon>Gammaproteobacteria</taxon>
        <taxon>Enterobacterales</taxon>
        <taxon>Yersiniaceae</taxon>
        <taxon>Serratia</taxon>
    </lineage>
</organism>
<evidence type="ECO:0000313" key="2">
    <source>
        <dbReference type="EMBL" id="QDL35016.1"/>
    </source>
</evidence>
<dbReference type="AlphaFoldDB" id="A0A515D3Q3"/>
<dbReference type="EMBL" id="CP033893">
    <property type="protein sequence ID" value="QDL35016.1"/>
    <property type="molecule type" value="Genomic_DNA"/>
</dbReference>
<reference evidence="2 3" key="1">
    <citation type="submission" date="2018-11" db="EMBL/GenBank/DDBJ databases">
        <title>The first complete genome of Serratia liquefaciens isolated from metalophyte plant revel distinctness adaptive mechanisms in an extreme habitat.</title>
        <authorList>
            <person name="Caneschi W.L."/>
            <person name="Sanchez A.B."/>
            <person name="Felestrino E.B."/>
            <person name="Assis R.A.B."/>
            <person name="Lemes C.G.C."/>
            <person name="Cordeiro I.F."/>
            <person name="Fonseca N.P."/>
            <person name="Villa M."/>
            <person name="Vieira I.T."/>
            <person name="Moraes L.A."/>
            <person name="Kamino L.H.Y."/>
            <person name="do Carmo F."/>
            <person name="Garcia C.M."/>
            <person name="Almeida N.F."/>
            <person name="Silva R.S."/>
            <person name="Ferro J.A."/>
            <person name="Ferro M.I.T."/>
            <person name="Varani A.M."/>
            <person name="Ferreira R.M."/>
            <person name="dos Santos V.L."/>
            <person name="Silva U.C."/>
            <person name="Setubal J.C."/>
            <person name="Moreira L.M."/>
        </authorList>
    </citation>
    <scope>NUCLEOTIDE SEQUENCE [LARGE SCALE GENOMIC DNA]</scope>
    <source>
        <strain evidence="2 3">FG3</strain>
    </source>
</reference>
<dbReference type="GeneID" id="29904446"/>
<name>A0A515D3Q3_SERLI</name>
<protein>
    <submittedName>
        <fullName evidence="2">DUF1311 domain-containing protein</fullName>
    </submittedName>
</protein>
<dbReference type="Pfam" id="PF07007">
    <property type="entry name" value="LprI"/>
    <property type="match status" value="1"/>
</dbReference>
<dbReference type="Gene3D" id="1.20.1270.180">
    <property type="match status" value="1"/>
</dbReference>
<accession>A0A515D3Q3</accession>
<evidence type="ECO:0000313" key="3">
    <source>
        <dbReference type="Proteomes" id="UP000317572"/>
    </source>
</evidence>
<evidence type="ECO:0000259" key="1">
    <source>
        <dbReference type="Pfam" id="PF07007"/>
    </source>
</evidence>
<gene>
    <name evidence="2" type="ORF">EGO53_26030</name>
</gene>